<evidence type="ECO:0000256" key="1">
    <source>
        <dbReference type="SAM" id="Phobius"/>
    </source>
</evidence>
<dbReference type="EMBL" id="CAXAMM010043325">
    <property type="protein sequence ID" value="CAK9109527.1"/>
    <property type="molecule type" value="Genomic_DNA"/>
</dbReference>
<keyword evidence="1" id="KW-1133">Transmembrane helix</keyword>
<dbReference type="Proteomes" id="UP001642464">
    <property type="component" value="Unassembled WGS sequence"/>
</dbReference>
<feature type="transmembrane region" description="Helical" evidence="1">
    <location>
        <begin position="38"/>
        <end position="57"/>
    </location>
</feature>
<dbReference type="InterPro" id="IPR032675">
    <property type="entry name" value="LRR_dom_sf"/>
</dbReference>
<feature type="non-terminal residue" evidence="2">
    <location>
        <position position="1"/>
    </location>
</feature>
<feature type="non-terminal residue" evidence="2">
    <location>
        <position position="182"/>
    </location>
</feature>
<comment type="caution">
    <text evidence="2">The sequence shown here is derived from an EMBL/GenBank/DDBJ whole genome shotgun (WGS) entry which is preliminary data.</text>
</comment>
<organism evidence="2 3">
    <name type="scientific">Durusdinium trenchii</name>
    <dbReference type="NCBI Taxonomy" id="1381693"/>
    <lineage>
        <taxon>Eukaryota</taxon>
        <taxon>Sar</taxon>
        <taxon>Alveolata</taxon>
        <taxon>Dinophyceae</taxon>
        <taxon>Suessiales</taxon>
        <taxon>Symbiodiniaceae</taxon>
        <taxon>Durusdinium</taxon>
    </lineage>
</organism>
<sequence length="182" mass="19789">QGSDVTKLGLLALFGGFVLLWIGMSVKFALDGSLPARLAFWGLLPEAFAAISVRAVVHLLRMKSEPTPVIMLKASISDANAHELAEAFRMYGKKAQLQALEIPFNREMGHAGLTELVAGLASSEIVLEEMDLSYNPQLGSSAITCTQPLWTKSLSILRLVDCGLRPESLKILAKAASRHWKM</sequence>
<keyword evidence="3" id="KW-1185">Reference proteome</keyword>
<evidence type="ECO:0000313" key="3">
    <source>
        <dbReference type="Proteomes" id="UP001642464"/>
    </source>
</evidence>
<protein>
    <submittedName>
        <fullName evidence="2">Uncharacterized protein</fullName>
    </submittedName>
</protein>
<name>A0ABP0SAV8_9DINO</name>
<dbReference type="SUPFAM" id="SSF52047">
    <property type="entry name" value="RNI-like"/>
    <property type="match status" value="1"/>
</dbReference>
<gene>
    <name evidence="2" type="ORF">SCF082_LOCUS50897</name>
</gene>
<accession>A0ABP0SAV8</accession>
<reference evidence="2 3" key="1">
    <citation type="submission" date="2024-02" db="EMBL/GenBank/DDBJ databases">
        <authorList>
            <person name="Chen Y."/>
            <person name="Shah S."/>
            <person name="Dougan E. K."/>
            <person name="Thang M."/>
            <person name="Chan C."/>
        </authorList>
    </citation>
    <scope>NUCLEOTIDE SEQUENCE [LARGE SCALE GENOMIC DNA]</scope>
</reference>
<keyword evidence="1" id="KW-0472">Membrane</keyword>
<evidence type="ECO:0000313" key="2">
    <source>
        <dbReference type="EMBL" id="CAK9109527.1"/>
    </source>
</evidence>
<keyword evidence="1" id="KW-0812">Transmembrane</keyword>
<feature type="transmembrane region" description="Helical" evidence="1">
    <location>
        <begin position="7"/>
        <end position="26"/>
    </location>
</feature>
<dbReference type="Gene3D" id="3.80.10.10">
    <property type="entry name" value="Ribonuclease Inhibitor"/>
    <property type="match status" value="1"/>
</dbReference>
<proteinExistence type="predicted"/>